<dbReference type="Proteomes" id="UP000070700">
    <property type="component" value="Unassembled WGS sequence"/>
</dbReference>
<feature type="transmembrane region" description="Helical" evidence="6">
    <location>
        <begin position="153"/>
        <end position="175"/>
    </location>
</feature>
<dbReference type="InterPro" id="IPR020846">
    <property type="entry name" value="MFS_dom"/>
</dbReference>
<feature type="transmembrane region" description="Helical" evidence="6">
    <location>
        <begin position="54"/>
        <end position="74"/>
    </location>
</feature>
<organism evidence="8 9">
    <name type="scientific">Mollisia scopiformis</name>
    <name type="common">Conifer needle endophyte fungus</name>
    <name type="synonym">Phialocephala scopiformis</name>
    <dbReference type="NCBI Taxonomy" id="149040"/>
    <lineage>
        <taxon>Eukaryota</taxon>
        <taxon>Fungi</taxon>
        <taxon>Dikarya</taxon>
        <taxon>Ascomycota</taxon>
        <taxon>Pezizomycotina</taxon>
        <taxon>Leotiomycetes</taxon>
        <taxon>Helotiales</taxon>
        <taxon>Mollisiaceae</taxon>
        <taxon>Mollisia</taxon>
    </lineage>
</organism>
<dbReference type="OrthoDB" id="3026777at2759"/>
<dbReference type="InParanoid" id="A0A194XT29"/>
<dbReference type="EMBL" id="KQ947405">
    <property type="protein sequence ID" value="KUJ23460.1"/>
    <property type="molecule type" value="Genomic_DNA"/>
</dbReference>
<evidence type="ECO:0000259" key="7">
    <source>
        <dbReference type="PROSITE" id="PS50850"/>
    </source>
</evidence>
<reference evidence="8 9" key="1">
    <citation type="submission" date="2015-10" db="EMBL/GenBank/DDBJ databases">
        <title>Full genome of DAOMC 229536 Phialocephala scopiformis, a fungal endophyte of spruce producing the potent anti-insectan compound rugulosin.</title>
        <authorList>
            <consortium name="DOE Joint Genome Institute"/>
            <person name="Walker A.K."/>
            <person name="Frasz S.L."/>
            <person name="Seifert K.A."/>
            <person name="Miller J.D."/>
            <person name="Mondo S.J."/>
            <person name="Labutti K."/>
            <person name="Lipzen A."/>
            <person name="Dockter R."/>
            <person name="Kennedy M."/>
            <person name="Grigoriev I.V."/>
            <person name="Spatafora J.W."/>
        </authorList>
    </citation>
    <scope>NUCLEOTIDE SEQUENCE [LARGE SCALE GENOMIC DNA]</scope>
    <source>
        <strain evidence="8 9">CBS 120377</strain>
    </source>
</reference>
<keyword evidence="3 6" id="KW-1133">Transmembrane helix</keyword>
<evidence type="ECO:0000256" key="2">
    <source>
        <dbReference type="ARBA" id="ARBA00022692"/>
    </source>
</evidence>
<evidence type="ECO:0000256" key="6">
    <source>
        <dbReference type="SAM" id="Phobius"/>
    </source>
</evidence>
<dbReference type="GO" id="GO:0022857">
    <property type="term" value="F:transmembrane transporter activity"/>
    <property type="evidence" value="ECO:0007669"/>
    <property type="project" value="InterPro"/>
</dbReference>
<feature type="region of interest" description="Disordered" evidence="5">
    <location>
        <begin position="1"/>
        <end position="36"/>
    </location>
</feature>
<feature type="transmembrane region" description="Helical" evidence="6">
    <location>
        <begin position="394"/>
        <end position="412"/>
    </location>
</feature>
<dbReference type="PANTHER" id="PTHR23507">
    <property type="entry name" value="ZGC:174356"/>
    <property type="match status" value="1"/>
</dbReference>
<feature type="compositionally biased region" description="Low complexity" evidence="5">
    <location>
        <begin position="8"/>
        <end position="25"/>
    </location>
</feature>
<evidence type="ECO:0000256" key="4">
    <source>
        <dbReference type="ARBA" id="ARBA00023136"/>
    </source>
</evidence>
<comment type="subcellular location">
    <subcellularLocation>
        <location evidence="1">Membrane</location>
        <topology evidence="1">Multi-pass membrane protein</topology>
    </subcellularLocation>
</comment>
<gene>
    <name evidence="8" type="ORF">LY89DRAFT_183129</name>
</gene>
<feature type="transmembrane region" description="Helical" evidence="6">
    <location>
        <begin position="219"/>
        <end position="242"/>
    </location>
</feature>
<dbReference type="PANTHER" id="PTHR23507:SF1">
    <property type="entry name" value="FI18259P1-RELATED"/>
    <property type="match status" value="1"/>
</dbReference>
<protein>
    <submittedName>
        <fullName evidence="8">MFS general substrate transporter</fullName>
    </submittedName>
</protein>
<dbReference type="Gene3D" id="1.20.1250.20">
    <property type="entry name" value="MFS general substrate transporter like domains"/>
    <property type="match status" value="2"/>
</dbReference>
<dbReference type="Pfam" id="PF07690">
    <property type="entry name" value="MFS_1"/>
    <property type="match status" value="1"/>
</dbReference>
<dbReference type="RefSeq" id="XP_018077815.1">
    <property type="nucleotide sequence ID" value="XM_018205631.1"/>
</dbReference>
<dbReference type="InterPro" id="IPR011701">
    <property type="entry name" value="MFS"/>
</dbReference>
<feature type="transmembrane region" description="Helical" evidence="6">
    <location>
        <begin position="119"/>
        <end position="141"/>
    </location>
</feature>
<dbReference type="GO" id="GO:0016020">
    <property type="term" value="C:membrane"/>
    <property type="evidence" value="ECO:0007669"/>
    <property type="project" value="UniProtKB-SubCell"/>
</dbReference>
<evidence type="ECO:0000256" key="1">
    <source>
        <dbReference type="ARBA" id="ARBA00004141"/>
    </source>
</evidence>
<dbReference type="PROSITE" id="PS50850">
    <property type="entry name" value="MFS"/>
    <property type="match status" value="1"/>
</dbReference>
<evidence type="ECO:0000256" key="3">
    <source>
        <dbReference type="ARBA" id="ARBA00022989"/>
    </source>
</evidence>
<dbReference type="AlphaFoldDB" id="A0A194XT29"/>
<proteinExistence type="predicted"/>
<keyword evidence="2 6" id="KW-0812">Transmembrane</keyword>
<feature type="transmembrane region" description="Helical" evidence="6">
    <location>
        <begin position="248"/>
        <end position="268"/>
    </location>
</feature>
<dbReference type="SUPFAM" id="SSF103473">
    <property type="entry name" value="MFS general substrate transporter"/>
    <property type="match status" value="1"/>
</dbReference>
<dbReference type="InterPro" id="IPR036259">
    <property type="entry name" value="MFS_trans_sf"/>
</dbReference>
<feature type="transmembrane region" description="Helical" evidence="6">
    <location>
        <begin position="311"/>
        <end position="333"/>
    </location>
</feature>
<name>A0A194XT29_MOLSC</name>
<feature type="transmembrane region" description="Helical" evidence="6">
    <location>
        <begin position="353"/>
        <end position="373"/>
    </location>
</feature>
<feature type="transmembrane region" description="Helical" evidence="6">
    <location>
        <begin position="187"/>
        <end position="207"/>
    </location>
</feature>
<feature type="transmembrane region" description="Helical" evidence="6">
    <location>
        <begin position="451"/>
        <end position="475"/>
    </location>
</feature>
<dbReference type="GeneID" id="28815357"/>
<evidence type="ECO:0000313" key="8">
    <source>
        <dbReference type="EMBL" id="KUJ23460.1"/>
    </source>
</evidence>
<sequence>MADQHRNSSSSGELDGGESSPLLSDQPRRVRQPSVTSNTNVLVHIPEARHKNAIVNLACLIMFMAASSGGFLGIPQARIIEDVLCHKYYDVGKAQMKALDGKDSIDEDMCKLESIQSELAFILAIQSALSAIIGFIAAFPWSLVADRIGRKPVLGINLMGMTLGVIWTVLVLWFSDVFPLQLIWLESAGQLVGGGIPILVALLLSMVTDVTTEEERAVFFMRIHVASLCGNLLAPSLSSLMMARTGPWPPSAVGVALFATATISTIFIPETLKAEQSRTPEPHETANKTSKVRHLVDRLKESLSILQSSSLIILLITCLCSLPIFYSTSSFMAQFLSKRYNIKLYQSGYIQSAYGIAQMIQSLIILPWLSKFVMKRSTSPIIRPIDDHHRDLAFARWSYGIIMVAALILGFAPTLLFFVFGLVLLALGSCSSSLTRSLMSLYVDPAHRSRLFGMVGMVEVIGAMYAHSMLAGLFSLGMKYGSGWIGLPYYGLALLLVITATLLLFVRVPDKGEEDTSQE</sequence>
<dbReference type="KEGG" id="psco:LY89DRAFT_183129"/>
<evidence type="ECO:0000313" key="9">
    <source>
        <dbReference type="Proteomes" id="UP000070700"/>
    </source>
</evidence>
<feature type="transmembrane region" description="Helical" evidence="6">
    <location>
        <begin position="487"/>
        <end position="506"/>
    </location>
</feature>
<evidence type="ECO:0000256" key="5">
    <source>
        <dbReference type="SAM" id="MobiDB-lite"/>
    </source>
</evidence>
<feature type="domain" description="Major facilitator superfamily (MFS) profile" evidence="7">
    <location>
        <begin position="62"/>
        <end position="511"/>
    </location>
</feature>
<keyword evidence="9" id="KW-1185">Reference proteome</keyword>
<accession>A0A194XT29</accession>
<keyword evidence="4 6" id="KW-0472">Membrane</keyword>
<feature type="transmembrane region" description="Helical" evidence="6">
    <location>
        <begin position="418"/>
        <end position="439"/>
    </location>
</feature>